<organism evidence="3 4">
    <name type="scientific">Grifola frondosa</name>
    <name type="common">Maitake</name>
    <name type="synonym">Polyporus frondosus</name>
    <dbReference type="NCBI Taxonomy" id="5627"/>
    <lineage>
        <taxon>Eukaryota</taxon>
        <taxon>Fungi</taxon>
        <taxon>Dikarya</taxon>
        <taxon>Basidiomycota</taxon>
        <taxon>Agaricomycotina</taxon>
        <taxon>Agaricomycetes</taxon>
        <taxon>Polyporales</taxon>
        <taxon>Grifolaceae</taxon>
        <taxon>Grifola</taxon>
    </lineage>
</organism>
<dbReference type="Proteomes" id="UP000092993">
    <property type="component" value="Unassembled WGS sequence"/>
</dbReference>
<dbReference type="Pfam" id="PF00078">
    <property type="entry name" value="RVT_1"/>
    <property type="match status" value="1"/>
</dbReference>
<feature type="compositionally biased region" description="Basic and acidic residues" evidence="1">
    <location>
        <begin position="1"/>
        <end position="10"/>
    </location>
</feature>
<evidence type="ECO:0000259" key="2">
    <source>
        <dbReference type="Pfam" id="PF00078"/>
    </source>
</evidence>
<sequence length="230" mass="26189">MCTSNEDKSKLLYTPSSRHQALHNHNDPIMHTRNQRSRSGQSRQQIEETIHKLKQYKAPGPDGIPNEVYKHCADLLVPILGRLFRASFELKIYPDEWKTSNTVVLRKPDRPHYDVAKAYRPIALINCIAKILSACVTSVLVYEAEKHSLLADHHYGGRPGRTTTDSLHLITKTVKDAWRSGKVASILFLDIKAAFPSADPECLFHDMRMRGVPEQLTDWLREKLRGAEPS</sequence>
<dbReference type="OMA" id="ISGRICG"/>
<name>A0A1C7LTD5_GRIFR</name>
<keyword evidence="4" id="KW-1185">Reference proteome</keyword>
<evidence type="ECO:0000313" key="4">
    <source>
        <dbReference type="Proteomes" id="UP000092993"/>
    </source>
</evidence>
<feature type="domain" description="Reverse transcriptase" evidence="2">
    <location>
        <begin position="107"/>
        <end position="221"/>
    </location>
</feature>
<dbReference type="EMBL" id="LUGG01000022">
    <property type="protein sequence ID" value="OBZ68013.1"/>
    <property type="molecule type" value="Genomic_DNA"/>
</dbReference>
<comment type="caution">
    <text evidence="3">The sequence shown here is derived from an EMBL/GenBank/DDBJ whole genome shotgun (WGS) entry which is preliminary data.</text>
</comment>
<dbReference type="STRING" id="5627.A0A1C7LTD5"/>
<gene>
    <name evidence="3" type="ORF">A0H81_12024</name>
</gene>
<dbReference type="PANTHER" id="PTHR33481">
    <property type="entry name" value="REVERSE TRANSCRIPTASE"/>
    <property type="match status" value="1"/>
</dbReference>
<protein>
    <recommendedName>
        <fullName evidence="2">Reverse transcriptase domain-containing protein</fullName>
    </recommendedName>
</protein>
<accession>A0A1C7LTD5</accession>
<evidence type="ECO:0000313" key="3">
    <source>
        <dbReference type="EMBL" id="OBZ68013.1"/>
    </source>
</evidence>
<dbReference type="InterPro" id="IPR043502">
    <property type="entry name" value="DNA/RNA_pol_sf"/>
</dbReference>
<dbReference type="InterPro" id="IPR000477">
    <property type="entry name" value="RT_dom"/>
</dbReference>
<reference evidence="3 4" key="1">
    <citation type="submission" date="2016-03" db="EMBL/GenBank/DDBJ databases">
        <title>Whole genome sequencing of Grifola frondosa 9006-11.</title>
        <authorList>
            <person name="Min B."/>
            <person name="Park H."/>
            <person name="Kim J.-G."/>
            <person name="Cho H."/>
            <person name="Oh Y.-L."/>
            <person name="Kong W.-S."/>
            <person name="Choi I.-G."/>
        </authorList>
    </citation>
    <scope>NUCLEOTIDE SEQUENCE [LARGE SCALE GENOMIC DNA]</scope>
    <source>
        <strain evidence="3 4">9006-11</strain>
    </source>
</reference>
<dbReference type="SUPFAM" id="SSF56672">
    <property type="entry name" value="DNA/RNA polymerases"/>
    <property type="match status" value="1"/>
</dbReference>
<proteinExistence type="predicted"/>
<evidence type="ECO:0000256" key="1">
    <source>
        <dbReference type="SAM" id="MobiDB-lite"/>
    </source>
</evidence>
<dbReference type="AlphaFoldDB" id="A0A1C7LTD5"/>
<dbReference type="OrthoDB" id="2717295at2759"/>
<dbReference type="PANTHER" id="PTHR33481:SF1">
    <property type="entry name" value="ENDONUCLEASE_EXONUCLEASE_PHOSPHATASE DOMAIN-CONTAINING PROTEIN-RELATED"/>
    <property type="match status" value="1"/>
</dbReference>
<feature type="region of interest" description="Disordered" evidence="1">
    <location>
        <begin position="1"/>
        <end position="44"/>
    </location>
</feature>